<dbReference type="EMBL" id="FNFM01000010">
    <property type="protein sequence ID" value="SDK62690.1"/>
    <property type="molecule type" value="Genomic_DNA"/>
</dbReference>
<sequence length="275" mass="29359">MPRHPNPVRRGDTARLAVLLATLPALRWATPVILLAWFFVGTSSTPAGLPHEPTYGDWIVLSSLEPRTLAMDLVIFYALLTAVTQAASRSNGLHTHAQLVLGSGRWITSVIGSVVLTATAFLAAWLLLLVYMTYQFESGPRSLLLTAQAVEGLDPVIQPGIGFVLLALLLDWAALVLTGLLTAAVVNGLRNQRTATLLIAGALLVQVPLTSTGIGLRWVELADPFLVLTAYPVLYAQSGTVLAVKLAANLLVWGGLCGWLLRRPRHNAALLAAPS</sequence>
<dbReference type="RefSeq" id="WP_092629821.1">
    <property type="nucleotide sequence ID" value="NZ_FNFM01000010.1"/>
</dbReference>
<keyword evidence="3" id="KW-1185">Reference proteome</keyword>
<feature type="transmembrane region" description="Helical" evidence="1">
    <location>
        <begin position="161"/>
        <end position="185"/>
    </location>
</feature>
<feature type="transmembrane region" description="Helical" evidence="1">
    <location>
        <begin position="239"/>
        <end position="261"/>
    </location>
</feature>
<evidence type="ECO:0000313" key="3">
    <source>
        <dbReference type="Proteomes" id="UP000199213"/>
    </source>
</evidence>
<evidence type="ECO:0000313" key="2">
    <source>
        <dbReference type="EMBL" id="SDK62690.1"/>
    </source>
</evidence>
<keyword evidence="1" id="KW-0472">Membrane</keyword>
<keyword evidence="1" id="KW-1133">Transmembrane helix</keyword>
<organism evidence="2 3">
    <name type="scientific">Actinopolyspora mzabensis</name>
    <dbReference type="NCBI Taxonomy" id="995066"/>
    <lineage>
        <taxon>Bacteria</taxon>
        <taxon>Bacillati</taxon>
        <taxon>Actinomycetota</taxon>
        <taxon>Actinomycetes</taxon>
        <taxon>Actinopolysporales</taxon>
        <taxon>Actinopolysporaceae</taxon>
        <taxon>Actinopolyspora</taxon>
    </lineage>
</organism>
<proteinExistence type="predicted"/>
<dbReference type="AlphaFoldDB" id="A0A1G9DFS3"/>
<evidence type="ECO:0000256" key="1">
    <source>
        <dbReference type="SAM" id="Phobius"/>
    </source>
</evidence>
<dbReference type="OrthoDB" id="5177509at2"/>
<gene>
    <name evidence="2" type="ORF">SAMN04487820_11064</name>
</gene>
<protein>
    <submittedName>
        <fullName evidence="2">Uncharacterized protein</fullName>
    </submittedName>
</protein>
<feature type="transmembrane region" description="Helical" evidence="1">
    <location>
        <begin position="16"/>
        <end position="40"/>
    </location>
</feature>
<name>A0A1G9DFS3_ACTMZ</name>
<feature type="transmembrane region" description="Helical" evidence="1">
    <location>
        <begin position="109"/>
        <end position="134"/>
    </location>
</feature>
<reference evidence="3" key="1">
    <citation type="submission" date="2016-10" db="EMBL/GenBank/DDBJ databases">
        <authorList>
            <person name="Varghese N."/>
            <person name="Submissions S."/>
        </authorList>
    </citation>
    <scope>NUCLEOTIDE SEQUENCE [LARGE SCALE GENOMIC DNA]</scope>
    <source>
        <strain evidence="3">DSM 45460</strain>
    </source>
</reference>
<dbReference type="Proteomes" id="UP000199213">
    <property type="component" value="Unassembled WGS sequence"/>
</dbReference>
<feature type="transmembrane region" description="Helical" evidence="1">
    <location>
        <begin position="197"/>
        <end position="219"/>
    </location>
</feature>
<feature type="transmembrane region" description="Helical" evidence="1">
    <location>
        <begin position="69"/>
        <end position="88"/>
    </location>
</feature>
<accession>A0A1G9DFS3</accession>
<keyword evidence="1" id="KW-0812">Transmembrane</keyword>